<dbReference type="GeneID" id="65128705"/>
<sequence length="106" mass="12460">MNKKEFTKLFRELQKIQLSLLYSTKLSSDLYTNCNLNNTSYISMYLFVLDINRNIDETHSYNLYSNDSIDKNKAIIDEIKQKVKQFTTPLRGNKRSEAERSDAPIK</sequence>
<name>A0A7M1RX56_9CAUD</name>
<evidence type="ECO:0000313" key="1">
    <source>
        <dbReference type="EMBL" id="QOR58249.1"/>
    </source>
</evidence>
<dbReference type="EMBL" id="MT774377">
    <property type="protein sequence ID" value="QOR58249.1"/>
    <property type="molecule type" value="Genomic_DNA"/>
</dbReference>
<keyword evidence="2" id="KW-1185">Reference proteome</keyword>
<protein>
    <submittedName>
        <fullName evidence="1">Uncharacterized protein</fullName>
    </submittedName>
</protein>
<dbReference type="RefSeq" id="YP_010110407.1">
    <property type="nucleotide sequence ID" value="NC_055870.1"/>
</dbReference>
<organism evidence="1 2">
    <name type="scientific">uncultured phage cr107_1</name>
    <dbReference type="NCBI Taxonomy" id="2772061"/>
    <lineage>
        <taxon>Viruses</taxon>
        <taxon>Duplodnaviria</taxon>
        <taxon>Heunggongvirae</taxon>
        <taxon>Uroviricota</taxon>
        <taxon>Caudoviricetes</taxon>
        <taxon>Crassvirales</taxon>
        <taxon>Intestiviridae</taxon>
        <taxon>Churivirinae</taxon>
        <taxon>Jahgtovirus</taxon>
        <taxon>Jahgtovirus intestinihominis</taxon>
    </lineage>
</organism>
<evidence type="ECO:0000313" key="2">
    <source>
        <dbReference type="Proteomes" id="UP000593899"/>
    </source>
</evidence>
<dbReference type="Proteomes" id="UP000593899">
    <property type="component" value="Segment"/>
</dbReference>
<proteinExistence type="predicted"/>
<reference evidence="1 2" key="1">
    <citation type="submission" date="2020-07" db="EMBL/GenBank/DDBJ databases">
        <title>Taxonomic proposal: Crassvirales, a new order of highly abundant and diverse bacterial viruses.</title>
        <authorList>
            <person name="Shkoporov A.N."/>
            <person name="Stockdale S.R."/>
            <person name="Guerin E."/>
            <person name="Ross R.P."/>
            <person name="Hill C."/>
        </authorList>
    </citation>
    <scope>NUCLEOTIDE SEQUENCE [LARGE SCALE GENOMIC DNA]</scope>
</reference>
<accession>A0A7M1RX56</accession>
<dbReference type="KEGG" id="vg:65128705"/>